<dbReference type="OrthoDB" id="1877784at2759"/>
<dbReference type="Pfam" id="PF03936">
    <property type="entry name" value="Terpene_synth_C"/>
    <property type="match status" value="1"/>
</dbReference>
<comment type="cofactor">
    <cofactor evidence="1">
        <name>Mg(2+)</name>
        <dbReference type="ChEBI" id="CHEBI:18420"/>
    </cofactor>
</comment>
<proteinExistence type="predicted"/>
<dbReference type="InterPro" id="IPR001906">
    <property type="entry name" value="Terpene_synth_N"/>
</dbReference>
<protein>
    <recommendedName>
        <fullName evidence="9">Terpene synthase N-terminal domain-containing protein</fullName>
    </recommendedName>
</protein>
<evidence type="ECO:0000313" key="7">
    <source>
        <dbReference type="EMBL" id="KAJ4850420.1"/>
    </source>
</evidence>
<dbReference type="InterPro" id="IPR050148">
    <property type="entry name" value="Terpene_synthase-like"/>
</dbReference>
<evidence type="ECO:0000256" key="1">
    <source>
        <dbReference type="ARBA" id="ARBA00001946"/>
    </source>
</evidence>
<evidence type="ECO:0000256" key="3">
    <source>
        <dbReference type="ARBA" id="ARBA00022842"/>
    </source>
</evidence>
<reference evidence="7" key="1">
    <citation type="submission" date="2022-02" db="EMBL/GenBank/DDBJ databases">
        <authorList>
            <person name="Henning P.M."/>
            <person name="McCubbin A.G."/>
            <person name="Shore J.S."/>
        </authorList>
    </citation>
    <scope>NUCLEOTIDE SEQUENCE</scope>
    <source>
        <strain evidence="7">F60SS</strain>
        <tissue evidence="7">Leaves</tissue>
    </source>
</reference>
<dbReference type="Pfam" id="PF01397">
    <property type="entry name" value="Terpene_synth"/>
    <property type="match status" value="1"/>
</dbReference>
<evidence type="ECO:0000313" key="8">
    <source>
        <dbReference type="Proteomes" id="UP001141552"/>
    </source>
</evidence>
<dbReference type="Proteomes" id="UP001141552">
    <property type="component" value="Unassembled WGS sequence"/>
</dbReference>
<feature type="domain" description="Terpene synthase N-terminal" evidence="5">
    <location>
        <begin position="22"/>
        <end position="195"/>
    </location>
</feature>
<dbReference type="InterPro" id="IPR036965">
    <property type="entry name" value="Terpene_synth_N_sf"/>
</dbReference>
<dbReference type="PANTHER" id="PTHR31225:SF113">
    <property type="entry name" value="TERPENE SYNTHASE 3-RELATED"/>
    <property type="match status" value="1"/>
</dbReference>
<dbReference type="SUPFAM" id="SSF48576">
    <property type="entry name" value="Terpenoid synthases"/>
    <property type="match status" value="1"/>
</dbReference>
<dbReference type="Gene3D" id="1.50.10.130">
    <property type="entry name" value="Terpene synthase, N-terminal domain"/>
    <property type="match status" value="1"/>
</dbReference>
<dbReference type="FunFam" id="1.50.10.130:FF:000001">
    <property type="entry name" value="Isoprene synthase, chloroplastic"/>
    <property type="match status" value="1"/>
</dbReference>
<dbReference type="SUPFAM" id="SSF48239">
    <property type="entry name" value="Terpenoid cyclases/Protein prenyltransferases"/>
    <property type="match status" value="1"/>
</dbReference>
<feature type="domain" description="Terpene synthase metal-binding" evidence="6">
    <location>
        <begin position="253"/>
        <end position="307"/>
    </location>
</feature>
<dbReference type="PANTHER" id="PTHR31225">
    <property type="entry name" value="OS04G0344100 PROTEIN-RELATED"/>
    <property type="match status" value="1"/>
</dbReference>
<dbReference type="EMBL" id="JAKUCV010000338">
    <property type="protein sequence ID" value="KAJ4850420.1"/>
    <property type="molecule type" value="Genomic_DNA"/>
</dbReference>
<dbReference type="GO" id="GO:0010333">
    <property type="term" value="F:terpene synthase activity"/>
    <property type="evidence" value="ECO:0007669"/>
    <property type="project" value="InterPro"/>
</dbReference>
<dbReference type="InterPro" id="IPR005630">
    <property type="entry name" value="Terpene_synthase_metal-bd"/>
</dbReference>
<keyword evidence="3" id="KW-0460">Magnesium</keyword>
<dbReference type="Gene3D" id="1.10.600.10">
    <property type="entry name" value="Farnesyl Diphosphate Synthase"/>
    <property type="match status" value="1"/>
</dbReference>
<evidence type="ECO:0000256" key="2">
    <source>
        <dbReference type="ARBA" id="ARBA00022723"/>
    </source>
</evidence>
<gene>
    <name evidence="7" type="ORF">Tsubulata_043774</name>
</gene>
<feature type="non-terminal residue" evidence="7">
    <location>
        <position position="1"/>
    </location>
</feature>
<evidence type="ECO:0000259" key="6">
    <source>
        <dbReference type="Pfam" id="PF03936"/>
    </source>
</evidence>
<organism evidence="7 8">
    <name type="scientific">Turnera subulata</name>
    <dbReference type="NCBI Taxonomy" id="218843"/>
    <lineage>
        <taxon>Eukaryota</taxon>
        <taxon>Viridiplantae</taxon>
        <taxon>Streptophyta</taxon>
        <taxon>Embryophyta</taxon>
        <taxon>Tracheophyta</taxon>
        <taxon>Spermatophyta</taxon>
        <taxon>Magnoliopsida</taxon>
        <taxon>eudicotyledons</taxon>
        <taxon>Gunneridae</taxon>
        <taxon>Pentapetalae</taxon>
        <taxon>rosids</taxon>
        <taxon>fabids</taxon>
        <taxon>Malpighiales</taxon>
        <taxon>Passifloraceae</taxon>
        <taxon>Turnera</taxon>
    </lineage>
</organism>
<evidence type="ECO:0000259" key="5">
    <source>
        <dbReference type="Pfam" id="PF01397"/>
    </source>
</evidence>
<dbReference type="InterPro" id="IPR008930">
    <property type="entry name" value="Terpenoid_cyclase/PrenylTrfase"/>
</dbReference>
<dbReference type="AlphaFoldDB" id="A0A9Q0GHZ3"/>
<keyword evidence="8" id="KW-1185">Reference proteome</keyword>
<reference evidence="7" key="2">
    <citation type="journal article" date="2023" name="Plants (Basel)">
        <title>Annotation of the Turnera subulata (Passifloraceae) Draft Genome Reveals the S-Locus Evolved after the Divergence of Turneroideae from Passifloroideae in a Stepwise Manner.</title>
        <authorList>
            <person name="Henning P.M."/>
            <person name="Roalson E.H."/>
            <person name="Mir W."/>
            <person name="McCubbin A.G."/>
            <person name="Shore J.S."/>
        </authorList>
    </citation>
    <scope>NUCLEOTIDE SEQUENCE</scope>
    <source>
        <strain evidence="7">F60SS</strain>
    </source>
</reference>
<dbReference type="InterPro" id="IPR008949">
    <property type="entry name" value="Isoprenoid_synthase_dom_sf"/>
</dbReference>
<keyword evidence="2" id="KW-0479">Metal-binding</keyword>
<dbReference type="GO" id="GO:0000287">
    <property type="term" value="F:magnesium ion binding"/>
    <property type="evidence" value="ECO:0007669"/>
    <property type="project" value="InterPro"/>
</dbReference>
<dbReference type="GO" id="GO:0016114">
    <property type="term" value="P:terpenoid biosynthetic process"/>
    <property type="evidence" value="ECO:0007669"/>
    <property type="project" value="InterPro"/>
</dbReference>
<evidence type="ECO:0008006" key="9">
    <source>
        <dbReference type="Google" id="ProtNLM"/>
    </source>
</evidence>
<accession>A0A9Q0GHZ3</accession>
<evidence type="ECO:0000256" key="4">
    <source>
        <dbReference type="ARBA" id="ARBA00023239"/>
    </source>
</evidence>
<comment type="caution">
    <text evidence="7">The sequence shown here is derived from an EMBL/GenBank/DDBJ whole genome shotgun (WGS) entry which is preliminary data.</text>
</comment>
<keyword evidence="4" id="KW-0456">Lyase</keyword>
<name>A0A9Q0GHZ3_9ROSI</name>
<sequence>MAVSSISQGGEDRRTSDYHPSVWGDYFLKHVPTDKMLVNAWKEEAQVLKEQVRRMVTTPTDKMLDKLNLIDAITRLGMGYNFETEVEEALKELQEKHHCYGDDDLSTVSLRFRLLRQHGHYVSCDVFKQFIDANGNFKENLISDVHGLLNLYEASFLCIHGETILDDALEFTKKHLESMVNQLDSPLAEHVTHALKLPIQRNEEKHEQLYYIFAYEKFDTHDEVVLRLAKLEFNLVQNLYQEELRDLTQWWIELDLPRKLLFARDKLVESFFWALGTFPEPGLAVSRIIMAKTAAIFTMMDDVYDVH</sequence>